<evidence type="ECO:0000259" key="1">
    <source>
        <dbReference type="Pfam" id="PF22322"/>
    </source>
</evidence>
<comment type="caution">
    <text evidence="2">The sequence shown here is derived from an EMBL/GenBank/DDBJ whole genome shotgun (WGS) entry which is preliminary data.</text>
</comment>
<evidence type="ECO:0000313" key="2">
    <source>
        <dbReference type="EMBL" id="MEV0366260.1"/>
    </source>
</evidence>
<reference evidence="2 3" key="1">
    <citation type="submission" date="2024-06" db="EMBL/GenBank/DDBJ databases">
        <title>The Natural Products Discovery Center: Release of the First 8490 Sequenced Strains for Exploring Actinobacteria Biosynthetic Diversity.</title>
        <authorList>
            <person name="Kalkreuter E."/>
            <person name="Kautsar S.A."/>
            <person name="Yang D."/>
            <person name="Bader C.D."/>
            <person name="Teijaro C.N."/>
            <person name="Fluegel L."/>
            <person name="Davis C.M."/>
            <person name="Simpson J.R."/>
            <person name="Lauterbach L."/>
            <person name="Steele A.D."/>
            <person name="Gui C."/>
            <person name="Meng S."/>
            <person name="Li G."/>
            <person name="Viehrig K."/>
            <person name="Ye F."/>
            <person name="Su P."/>
            <person name="Kiefer A.F."/>
            <person name="Nichols A."/>
            <person name="Cepeda A.J."/>
            <person name="Yan W."/>
            <person name="Fan B."/>
            <person name="Jiang Y."/>
            <person name="Adhikari A."/>
            <person name="Zheng C.-J."/>
            <person name="Schuster L."/>
            <person name="Cowan T.M."/>
            <person name="Smanski M.J."/>
            <person name="Chevrette M.G."/>
            <person name="De Carvalho L.P.S."/>
            <person name="Shen B."/>
        </authorList>
    </citation>
    <scope>NUCLEOTIDE SEQUENCE [LARGE SCALE GENOMIC DNA]</scope>
    <source>
        <strain evidence="2 3">NPDC050671</strain>
    </source>
</reference>
<dbReference type="EMBL" id="JBFAIH010000018">
    <property type="protein sequence ID" value="MEV0366260.1"/>
    <property type="molecule type" value="Genomic_DNA"/>
</dbReference>
<proteinExistence type="predicted"/>
<feature type="domain" description="DUF6973" evidence="1">
    <location>
        <begin position="28"/>
        <end position="134"/>
    </location>
</feature>
<dbReference type="Proteomes" id="UP001551658">
    <property type="component" value="Unassembled WGS sequence"/>
</dbReference>
<protein>
    <recommendedName>
        <fullName evidence="1">DUF6973 domain-containing protein</fullName>
    </recommendedName>
</protein>
<accession>A0ABV3FEX8</accession>
<dbReference type="Pfam" id="PF22322">
    <property type="entry name" value="DUF6973"/>
    <property type="match status" value="1"/>
</dbReference>
<evidence type="ECO:0000313" key="3">
    <source>
        <dbReference type="Proteomes" id="UP001551658"/>
    </source>
</evidence>
<organism evidence="2 3">
    <name type="scientific">Nocardia fusca</name>
    <dbReference type="NCBI Taxonomy" id="941183"/>
    <lineage>
        <taxon>Bacteria</taxon>
        <taxon>Bacillati</taxon>
        <taxon>Actinomycetota</taxon>
        <taxon>Actinomycetes</taxon>
        <taxon>Mycobacteriales</taxon>
        <taxon>Nocardiaceae</taxon>
        <taxon>Nocardia</taxon>
    </lineage>
</organism>
<keyword evidence="3" id="KW-1185">Reference proteome</keyword>
<dbReference type="RefSeq" id="WP_357983907.1">
    <property type="nucleotide sequence ID" value="NZ_JBFAIH010000018.1"/>
</dbReference>
<dbReference type="InterPro" id="IPR054246">
    <property type="entry name" value="DUF6973"/>
</dbReference>
<name>A0ABV3FEX8_9NOCA</name>
<sequence>MRVYDSEFEPKMMTSEEIEALEDLFTEQGPLAAYRQANMVDEARAAATENFPESLDDGHGDAFRHIYWNARMTQEFGEDWTQTYATAHEKSGGNPPNREAMDLFNNQVGREIGAQYPDASPEELQEIIKNRIEAGGVLVMAPNGQGSPVITWSNTVSESETTIAPGVDVPLPGQR</sequence>
<gene>
    <name evidence="2" type="ORF">AB0H72_26515</name>
</gene>